<gene>
    <name evidence="1" type="ORF">PC115_g6539</name>
</gene>
<comment type="caution">
    <text evidence="1">The sequence shown here is derived from an EMBL/GenBank/DDBJ whole genome shotgun (WGS) entry which is preliminary data.</text>
</comment>
<dbReference type="EMBL" id="RCMI01000147">
    <property type="protein sequence ID" value="KAG2930373.1"/>
    <property type="molecule type" value="Genomic_DNA"/>
</dbReference>
<sequence>MYEAAHPVCFPRQLADASCQGSKRQVLVCRFPSLQHPHKLSAGLRVPALDEGSPSSVKRPWGHGATHRDGLATSRPPPLKQVAHLVVSPRVLEGAVVVQRPPLKGLFVRELVRVRRGCLLRVHAVVAAAVVSCASKLE</sequence>
<name>A0A8T1CYF1_9STRA</name>
<dbReference type="Proteomes" id="UP000774804">
    <property type="component" value="Unassembled WGS sequence"/>
</dbReference>
<accession>A0A8T1CYF1</accession>
<organism evidence="1 2">
    <name type="scientific">Phytophthora cactorum</name>
    <dbReference type="NCBI Taxonomy" id="29920"/>
    <lineage>
        <taxon>Eukaryota</taxon>
        <taxon>Sar</taxon>
        <taxon>Stramenopiles</taxon>
        <taxon>Oomycota</taxon>
        <taxon>Peronosporomycetes</taxon>
        <taxon>Peronosporales</taxon>
        <taxon>Peronosporaceae</taxon>
        <taxon>Phytophthora</taxon>
    </lineage>
</organism>
<evidence type="ECO:0000313" key="1">
    <source>
        <dbReference type="EMBL" id="KAG2930373.1"/>
    </source>
</evidence>
<reference evidence="1" key="1">
    <citation type="submission" date="2018-10" db="EMBL/GenBank/DDBJ databases">
        <title>Effector identification in a new, highly contiguous assembly of the strawberry crown rot pathogen Phytophthora cactorum.</title>
        <authorList>
            <person name="Armitage A.D."/>
            <person name="Nellist C.F."/>
            <person name="Bates H."/>
            <person name="Vickerstaff R.J."/>
            <person name="Harrison R.J."/>
        </authorList>
    </citation>
    <scope>NUCLEOTIDE SEQUENCE</scope>
    <source>
        <strain evidence="1">4032</strain>
    </source>
</reference>
<protein>
    <submittedName>
        <fullName evidence="1">Uncharacterized protein</fullName>
    </submittedName>
</protein>
<dbReference type="AlphaFoldDB" id="A0A8T1CYF1"/>
<proteinExistence type="predicted"/>
<evidence type="ECO:0000313" key="2">
    <source>
        <dbReference type="Proteomes" id="UP000774804"/>
    </source>
</evidence>